<dbReference type="InterPro" id="IPR005490">
    <property type="entry name" value="LD_TPept_cat_dom"/>
</dbReference>
<accession>A0ABT0QB31</accession>
<comment type="pathway">
    <text evidence="1 7">Cell wall biogenesis; peptidoglycan biosynthesis.</text>
</comment>
<comment type="caution">
    <text evidence="9">The sequence shown here is derived from an EMBL/GenBank/DDBJ whole genome shotgun (WGS) entry which is preliminary data.</text>
</comment>
<evidence type="ECO:0000256" key="5">
    <source>
        <dbReference type="ARBA" id="ARBA00022984"/>
    </source>
</evidence>
<evidence type="ECO:0000256" key="2">
    <source>
        <dbReference type="ARBA" id="ARBA00005992"/>
    </source>
</evidence>
<comment type="similarity">
    <text evidence="2">Belongs to the YkuD family.</text>
</comment>
<reference evidence="9" key="1">
    <citation type="submission" date="2022-05" db="EMBL/GenBank/DDBJ databases">
        <authorList>
            <person name="Park J.-S."/>
        </authorList>
    </citation>
    <scope>NUCLEOTIDE SEQUENCE</scope>
    <source>
        <strain evidence="9">2012CJ34-3</strain>
    </source>
</reference>
<evidence type="ECO:0000256" key="6">
    <source>
        <dbReference type="ARBA" id="ARBA00023316"/>
    </source>
</evidence>
<evidence type="ECO:0000259" key="8">
    <source>
        <dbReference type="PROSITE" id="PS52029"/>
    </source>
</evidence>
<keyword evidence="3" id="KW-0808">Transferase</keyword>
<keyword evidence="4 7" id="KW-0133">Cell shape</keyword>
<gene>
    <name evidence="9" type="ORF">M3P09_04205</name>
</gene>
<dbReference type="CDD" id="cd16913">
    <property type="entry name" value="YkuD_like"/>
    <property type="match status" value="1"/>
</dbReference>
<evidence type="ECO:0000313" key="9">
    <source>
        <dbReference type="EMBL" id="MCL6294181.1"/>
    </source>
</evidence>
<dbReference type="Proteomes" id="UP001165381">
    <property type="component" value="Unassembled WGS sequence"/>
</dbReference>
<dbReference type="RefSeq" id="WP_249972145.1">
    <property type="nucleotide sequence ID" value="NZ_JAMFLZ010000002.1"/>
</dbReference>
<dbReference type="PANTHER" id="PTHR36699">
    <property type="entry name" value="LD-TRANSPEPTIDASE"/>
    <property type="match status" value="1"/>
</dbReference>
<protein>
    <submittedName>
        <fullName evidence="9">L,D-transpeptidase</fullName>
    </submittedName>
</protein>
<organism evidence="9 10">
    <name type="scientific">Jejuia spongiicola</name>
    <dbReference type="NCBI Taxonomy" id="2942207"/>
    <lineage>
        <taxon>Bacteria</taxon>
        <taxon>Pseudomonadati</taxon>
        <taxon>Bacteroidota</taxon>
        <taxon>Flavobacteriia</taxon>
        <taxon>Flavobacteriales</taxon>
        <taxon>Flavobacteriaceae</taxon>
        <taxon>Jejuia</taxon>
    </lineage>
</organism>
<feature type="active site" description="Proton donor/acceptor" evidence="7">
    <location>
        <position position="143"/>
    </location>
</feature>
<dbReference type="Pfam" id="PF03734">
    <property type="entry name" value="YkuD"/>
    <property type="match status" value="1"/>
</dbReference>
<sequence length="188" mass="21540">MKKSIVLWLIALAIIGCKHNTEPNKNPRVPLITLIDSLNLNKTDLKILIDKSDYKLLVVSNSKIIREYKSVFGTNPIDDKLMEGDRCTPEGKFKVRDLYPHKAWSKFIWIDYPTEDSWKKHRKAKLENRISQDAKIGGEIGIHGVPNNSSNLISEKQNWTLGCISLSNDDINDLYDVVYKNMSIEIVK</sequence>
<dbReference type="PANTHER" id="PTHR36699:SF1">
    <property type="entry name" value="L,D-TRANSPEPTIDASE YAFK-RELATED"/>
    <property type="match status" value="1"/>
</dbReference>
<evidence type="ECO:0000256" key="4">
    <source>
        <dbReference type="ARBA" id="ARBA00022960"/>
    </source>
</evidence>
<proteinExistence type="inferred from homology"/>
<keyword evidence="5 7" id="KW-0573">Peptidoglycan synthesis</keyword>
<dbReference type="EMBL" id="JAMFLZ010000002">
    <property type="protein sequence ID" value="MCL6294181.1"/>
    <property type="molecule type" value="Genomic_DNA"/>
</dbReference>
<dbReference type="PROSITE" id="PS51257">
    <property type="entry name" value="PROKAR_LIPOPROTEIN"/>
    <property type="match status" value="1"/>
</dbReference>
<dbReference type="InterPro" id="IPR038063">
    <property type="entry name" value="Transpep_catalytic_dom"/>
</dbReference>
<dbReference type="PROSITE" id="PS52029">
    <property type="entry name" value="LD_TPASE"/>
    <property type="match status" value="1"/>
</dbReference>
<feature type="active site" description="Nucleophile" evidence="7">
    <location>
        <position position="163"/>
    </location>
</feature>
<name>A0ABT0QB31_9FLAO</name>
<evidence type="ECO:0000256" key="3">
    <source>
        <dbReference type="ARBA" id="ARBA00022679"/>
    </source>
</evidence>
<dbReference type="Gene3D" id="2.40.440.10">
    <property type="entry name" value="L,D-transpeptidase catalytic domain-like"/>
    <property type="match status" value="1"/>
</dbReference>
<evidence type="ECO:0000313" key="10">
    <source>
        <dbReference type="Proteomes" id="UP001165381"/>
    </source>
</evidence>
<evidence type="ECO:0000256" key="7">
    <source>
        <dbReference type="PROSITE-ProRule" id="PRU01373"/>
    </source>
</evidence>
<feature type="domain" description="L,D-TPase catalytic" evidence="8">
    <location>
        <begin position="45"/>
        <end position="187"/>
    </location>
</feature>
<evidence type="ECO:0000256" key="1">
    <source>
        <dbReference type="ARBA" id="ARBA00004752"/>
    </source>
</evidence>
<dbReference type="SUPFAM" id="SSF141523">
    <property type="entry name" value="L,D-transpeptidase catalytic domain-like"/>
    <property type="match status" value="1"/>
</dbReference>
<keyword evidence="6 7" id="KW-0961">Cell wall biogenesis/degradation</keyword>
<keyword evidence="10" id="KW-1185">Reference proteome</keyword>